<dbReference type="AlphaFoldDB" id="A0A8D8GEJ9"/>
<evidence type="ECO:0000313" key="1">
    <source>
        <dbReference type="EMBL" id="CAG6503819.1"/>
    </source>
</evidence>
<dbReference type="EMBL" id="HBUE01147764">
    <property type="protein sequence ID" value="CAG6503817.1"/>
    <property type="molecule type" value="Transcribed_RNA"/>
</dbReference>
<dbReference type="EMBL" id="HBUE01252692">
    <property type="protein sequence ID" value="CAG6555078.1"/>
    <property type="molecule type" value="Transcribed_RNA"/>
</dbReference>
<dbReference type="EMBL" id="HBUE01147766">
    <property type="protein sequence ID" value="CAG6503819.1"/>
    <property type="molecule type" value="Transcribed_RNA"/>
</dbReference>
<name>A0A8D8GEJ9_CULPI</name>
<sequence length="102" mass="11774">MTDLAYFIHFINNCGLNHFRVISKNWAKSVKLTLRLINPFLNTLFKSSLRFSDDDCVDSIPNRSSQIDRFNKVSSTFNSLLVYFRKSSGKARSVLISLHSLR</sequence>
<organism evidence="1">
    <name type="scientific">Culex pipiens</name>
    <name type="common">House mosquito</name>
    <dbReference type="NCBI Taxonomy" id="7175"/>
    <lineage>
        <taxon>Eukaryota</taxon>
        <taxon>Metazoa</taxon>
        <taxon>Ecdysozoa</taxon>
        <taxon>Arthropoda</taxon>
        <taxon>Hexapoda</taxon>
        <taxon>Insecta</taxon>
        <taxon>Pterygota</taxon>
        <taxon>Neoptera</taxon>
        <taxon>Endopterygota</taxon>
        <taxon>Diptera</taxon>
        <taxon>Nematocera</taxon>
        <taxon>Culicoidea</taxon>
        <taxon>Culicidae</taxon>
        <taxon>Culicinae</taxon>
        <taxon>Culicini</taxon>
        <taxon>Culex</taxon>
        <taxon>Culex</taxon>
    </lineage>
</organism>
<dbReference type="EMBL" id="HBUE01252690">
    <property type="protein sequence ID" value="CAG6555076.1"/>
    <property type="molecule type" value="Transcribed_RNA"/>
</dbReference>
<proteinExistence type="predicted"/>
<reference evidence="1" key="1">
    <citation type="submission" date="2021-05" db="EMBL/GenBank/DDBJ databases">
        <authorList>
            <person name="Alioto T."/>
            <person name="Alioto T."/>
            <person name="Gomez Garrido J."/>
        </authorList>
    </citation>
    <scope>NUCLEOTIDE SEQUENCE</scope>
</reference>
<protein>
    <submittedName>
        <fullName evidence="1">(northern house mosquito) hypothetical protein</fullName>
    </submittedName>
</protein>
<accession>A0A8D8GEJ9</accession>